<evidence type="ECO:0000313" key="2">
    <source>
        <dbReference type="EMBL" id="ACB85334.1"/>
    </source>
</evidence>
<proteinExistence type="predicted"/>
<accession>B2A5H9</accession>
<dbReference type="PANTHER" id="PTHR32329">
    <property type="entry name" value="BIFUNCTIONAL PROTEIN [INCLUDES 2-HYDROXYACYL-COA DEHYDRATASE (N-TER) AND ITS ACTIVATOR DOMAIN (C_TERM)-RELATED"/>
    <property type="match status" value="1"/>
</dbReference>
<dbReference type="Pfam" id="PF09989">
    <property type="entry name" value="DUF2229"/>
    <property type="match status" value="1"/>
</dbReference>
<dbReference type="InterPro" id="IPR018709">
    <property type="entry name" value="CoA_activase_DUF2229"/>
</dbReference>
<gene>
    <name evidence="2" type="ordered locus">Nther_1762</name>
</gene>
<sequence length="323" mass="36916">MKPVIGIPRSLMYHFYSDSLELFFKELGYSIKISPVSNKEILNHGSKLTMLDNCLPVKLHFGHVLSLINRVDYLFIPRLVSLKKREYMCPKFIGIPDLIKQTFPEYSAKLIEPTINYNENKTFLKSLTDIKNSLDLSTWKILKAFFKAKTAYHKTIKFRKKQFTESVNSYKANSTGPRIGIIGHDYVLEDKLLGVPIKSKLHELGCIIYPSTDLKWLPQKESAKAMPKDLYWTKNKALFESAIYLSKKGLIDGLIQINTFPCGPDSVISDLIDRKINHLNPLPTMTLTLDEHTGLSGLHTRIEAFIDLINRRGSREPYSPSHG</sequence>
<dbReference type="PANTHER" id="PTHR32329:SF2">
    <property type="entry name" value="BIFUNCTIONAL PROTEIN [INCLUDES 2-HYDROXYACYL-COA DEHYDRATASE (N-TER) AND ITS ACTIVATOR DOMAIN (C_TERM)"/>
    <property type="match status" value="1"/>
</dbReference>
<reference evidence="2 3" key="2">
    <citation type="journal article" date="2011" name="J. Bacteriol.">
        <title>Complete genome sequence of the anaerobic, halophilic alkalithermophile Natranaerobius thermophilus JW/NM-WN-LF.</title>
        <authorList>
            <person name="Zhao B."/>
            <person name="Mesbah N.M."/>
            <person name="Dalin E."/>
            <person name="Goodwin L."/>
            <person name="Nolan M."/>
            <person name="Pitluck S."/>
            <person name="Chertkov O."/>
            <person name="Brettin T.S."/>
            <person name="Han J."/>
            <person name="Larimer F.W."/>
            <person name="Land M.L."/>
            <person name="Hauser L."/>
            <person name="Kyrpides N."/>
            <person name="Wiegel J."/>
        </authorList>
    </citation>
    <scope>NUCLEOTIDE SEQUENCE [LARGE SCALE GENOMIC DNA]</scope>
    <source>
        <strain evidence="3">ATCC BAA-1301 / DSM 18059 / JW/NM-WN-LF</strain>
    </source>
</reference>
<dbReference type="STRING" id="457570.Nther_1762"/>
<organism evidence="2 3">
    <name type="scientific">Natranaerobius thermophilus (strain ATCC BAA-1301 / DSM 18059 / JW/NM-WN-LF)</name>
    <dbReference type="NCBI Taxonomy" id="457570"/>
    <lineage>
        <taxon>Bacteria</taxon>
        <taxon>Bacillati</taxon>
        <taxon>Bacillota</taxon>
        <taxon>Clostridia</taxon>
        <taxon>Natranaerobiales</taxon>
        <taxon>Natranaerobiaceae</taxon>
        <taxon>Natranaerobius</taxon>
    </lineage>
</organism>
<evidence type="ECO:0000259" key="1">
    <source>
        <dbReference type="Pfam" id="PF09989"/>
    </source>
</evidence>
<dbReference type="Proteomes" id="UP000001683">
    <property type="component" value="Chromosome"/>
</dbReference>
<dbReference type="KEGG" id="nth:Nther_1762"/>
<dbReference type="InParanoid" id="B2A5H9"/>
<protein>
    <recommendedName>
        <fullName evidence="1">DUF2229 domain-containing protein</fullName>
    </recommendedName>
</protein>
<dbReference type="EMBL" id="CP001034">
    <property type="protein sequence ID" value="ACB85334.1"/>
    <property type="molecule type" value="Genomic_DNA"/>
</dbReference>
<dbReference type="InterPro" id="IPR051805">
    <property type="entry name" value="Dehydratase_Activator_Redct"/>
</dbReference>
<evidence type="ECO:0000313" key="3">
    <source>
        <dbReference type="Proteomes" id="UP000001683"/>
    </source>
</evidence>
<dbReference type="HOGENOM" id="CLU_079876_0_0_9"/>
<dbReference type="AlphaFoldDB" id="B2A5H9"/>
<dbReference type="OrthoDB" id="9780120at2"/>
<dbReference type="eggNOG" id="COG3580">
    <property type="taxonomic scope" value="Bacteria"/>
</dbReference>
<feature type="domain" description="DUF2229" evidence="1">
    <location>
        <begin position="5"/>
        <end position="210"/>
    </location>
</feature>
<reference evidence="2 3" key="1">
    <citation type="submission" date="2008-04" db="EMBL/GenBank/DDBJ databases">
        <title>Complete sequence of chromosome of Natranaerobius thermophilus JW/NM-WN-LF.</title>
        <authorList>
            <consortium name="US DOE Joint Genome Institute"/>
            <person name="Copeland A."/>
            <person name="Lucas S."/>
            <person name="Lapidus A."/>
            <person name="Glavina del Rio T."/>
            <person name="Dalin E."/>
            <person name="Tice H."/>
            <person name="Bruce D."/>
            <person name="Goodwin L."/>
            <person name="Pitluck S."/>
            <person name="Chertkov O."/>
            <person name="Brettin T."/>
            <person name="Detter J.C."/>
            <person name="Han C."/>
            <person name="Kuske C.R."/>
            <person name="Schmutz J."/>
            <person name="Larimer F."/>
            <person name="Land M."/>
            <person name="Hauser L."/>
            <person name="Kyrpides N."/>
            <person name="Lykidis A."/>
            <person name="Mesbah N.M."/>
            <person name="Wiegel J."/>
        </authorList>
    </citation>
    <scope>NUCLEOTIDE SEQUENCE [LARGE SCALE GENOMIC DNA]</scope>
    <source>
        <strain evidence="3">ATCC BAA-1301 / DSM 18059 / JW/NM-WN-LF</strain>
    </source>
</reference>
<dbReference type="Gene3D" id="3.40.50.11900">
    <property type="match status" value="1"/>
</dbReference>
<dbReference type="RefSeq" id="WP_012448201.1">
    <property type="nucleotide sequence ID" value="NC_010718.1"/>
</dbReference>
<keyword evidence="3" id="KW-1185">Reference proteome</keyword>
<name>B2A5H9_NATTJ</name>